<dbReference type="STRING" id="1531966.A0A0A1T8E1"/>
<evidence type="ECO:0000259" key="2">
    <source>
        <dbReference type="PROSITE" id="PS50048"/>
    </source>
</evidence>
<dbReference type="HOGENOM" id="CLU_583892_0_0_1"/>
<dbReference type="OrthoDB" id="4222821at2759"/>
<evidence type="ECO:0000313" key="4">
    <source>
        <dbReference type="Proteomes" id="UP000039046"/>
    </source>
</evidence>
<dbReference type="GO" id="GO:0000981">
    <property type="term" value="F:DNA-binding transcription factor activity, RNA polymerase II-specific"/>
    <property type="evidence" value="ECO:0007669"/>
    <property type="project" value="InterPro"/>
</dbReference>
<name>A0A0A1T8E1_9HYPO</name>
<organism evidence="3 4">
    <name type="scientific">[Torrubiella] hemipterigena</name>
    <dbReference type="NCBI Taxonomy" id="1531966"/>
    <lineage>
        <taxon>Eukaryota</taxon>
        <taxon>Fungi</taxon>
        <taxon>Dikarya</taxon>
        <taxon>Ascomycota</taxon>
        <taxon>Pezizomycotina</taxon>
        <taxon>Sordariomycetes</taxon>
        <taxon>Hypocreomycetidae</taxon>
        <taxon>Hypocreales</taxon>
        <taxon>Clavicipitaceae</taxon>
        <taxon>Clavicipitaceae incertae sedis</taxon>
        <taxon>'Torrubiella' clade</taxon>
    </lineage>
</organism>
<dbReference type="InterPro" id="IPR001138">
    <property type="entry name" value="Zn2Cys6_DnaBD"/>
</dbReference>
<proteinExistence type="predicted"/>
<dbReference type="CDD" id="cd00067">
    <property type="entry name" value="GAL4"/>
    <property type="match status" value="1"/>
</dbReference>
<dbReference type="InterPro" id="IPR036864">
    <property type="entry name" value="Zn2-C6_fun-type_DNA-bd_sf"/>
</dbReference>
<dbReference type="PROSITE" id="PS00463">
    <property type="entry name" value="ZN2_CY6_FUNGAL_1"/>
    <property type="match status" value="1"/>
</dbReference>
<keyword evidence="4" id="KW-1185">Reference proteome</keyword>
<dbReference type="Proteomes" id="UP000039046">
    <property type="component" value="Unassembled WGS sequence"/>
</dbReference>
<reference evidence="3 4" key="1">
    <citation type="journal article" date="2015" name="Genome Announc.">
        <title>Draft Genome Sequence and Gene Annotation of the Entomopathogenic Fungus Verticillium hemipterigenum.</title>
        <authorList>
            <person name="Horn F."/>
            <person name="Habel A."/>
            <person name="Scharf D.H."/>
            <person name="Dworschak J."/>
            <person name="Brakhage A.A."/>
            <person name="Guthke R."/>
            <person name="Hertweck C."/>
            <person name="Linde J."/>
        </authorList>
    </citation>
    <scope>NUCLEOTIDE SEQUENCE [LARGE SCALE GENOMIC DNA]</scope>
</reference>
<dbReference type="Pfam" id="PF00172">
    <property type="entry name" value="Zn_clus"/>
    <property type="match status" value="1"/>
</dbReference>
<dbReference type="SUPFAM" id="SSF57701">
    <property type="entry name" value="Zn2/Cys6 DNA-binding domain"/>
    <property type="match status" value="1"/>
</dbReference>
<gene>
    <name evidence="3" type="ORF">VHEMI01734</name>
</gene>
<dbReference type="EMBL" id="CDHN01000001">
    <property type="protein sequence ID" value="CEJ81614.1"/>
    <property type="molecule type" value="Genomic_DNA"/>
</dbReference>
<dbReference type="GO" id="GO:0008270">
    <property type="term" value="F:zinc ion binding"/>
    <property type="evidence" value="ECO:0007669"/>
    <property type="project" value="InterPro"/>
</dbReference>
<sequence length="433" mass="48323">MPRRRNTRPLIRTACDECHAHKLRCQQLHDKPPYQCTRCLQRNVMCVFSPRKQRARYYPGSDTANSVNYFNIPDMQQYTRLQLDNDTNWTVGDDMIQLSQETPLIYSVQDQYTNNEALSQQATLDHDPLPWCSLEVSTSSTPSLSDGWLADQQSASGVPLDVSLASENASTTTNPVRVLADLNVSLYEHMATLPPISSSVQNRAPSTHGRVFAIDKTFQMTQMLVDTLKQLRQWPSSPPLLSTYFDAATVLLILSCSDRIFSLYRLIFGHMRGCIRHKMTPVDNNNKTILIPQLRIGSFTPPTPSAISMQMLLIILTASELFDQLRGVLGIFCQQSMGQESSDGNNDSITKDIIDTGMVSKPVSGSHGRWEDCVELGTSEVVTGDTPVEFQDLPDMGVLQRAKEVATDILNTRKLLLALPTLRGEGALWEVVG</sequence>
<dbReference type="AlphaFoldDB" id="A0A0A1T8E1"/>
<dbReference type="PROSITE" id="PS50048">
    <property type="entry name" value="ZN2_CY6_FUNGAL_2"/>
    <property type="match status" value="1"/>
</dbReference>
<dbReference type="Gene3D" id="4.10.240.10">
    <property type="entry name" value="Zn(2)-C6 fungal-type DNA-binding domain"/>
    <property type="match status" value="1"/>
</dbReference>
<keyword evidence="1" id="KW-0539">Nucleus</keyword>
<accession>A0A0A1T8E1</accession>
<protein>
    <recommendedName>
        <fullName evidence="2">Zn(2)-C6 fungal-type domain-containing protein</fullName>
    </recommendedName>
</protein>
<evidence type="ECO:0000256" key="1">
    <source>
        <dbReference type="ARBA" id="ARBA00023242"/>
    </source>
</evidence>
<evidence type="ECO:0000313" key="3">
    <source>
        <dbReference type="EMBL" id="CEJ81614.1"/>
    </source>
</evidence>
<dbReference type="SMART" id="SM00066">
    <property type="entry name" value="GAL4"/>
    <property type="match status" value="1"/>
</dbReference>
<feature type="domain" description="Zn(2)-C6 fungal-type" evidence="2">
    <location>
        <begin position="14"/>
        <end position="48"/>
    </location>
</feature>